<organism evidence="2">
    <name type="scientific">marine sediment metagenome</name>
    <dbReference type="NCBI Taxonomy" id="412755"/>
    <lineage>
        <taxon>unclassified sequences</taxon>
        <taxon>metagenomes</taxon>
        <taxon>ecological metagenomes</taxon>
    </lineage>
</organism>
<feature type="region of interest" description="Disordered" evidence="1">
    <location>
        <begin position="576"/>
        <end position="629"/>
    </location>
</feature>
<evidence type="ECO:0000256" key="1">
    <source>
        <dbReference type="SAM" id="MobiDB-lite"/>
    </source>
</evidence>
<proteinExistence type="predicted"/>
<accession>A0A0F9VTG5</accession>
<reference evidence="2" key="1">
    <citation type="journal article" date="2015" name="Nature">
        <title>Complex archaea that bridge the gap between prokaryotes and eukaryotes.</title>
        <authorList>
            <person name="Spang A."/>
            <person name="Saw J.H."/>
            <person name="Jorgensen S.L."/>
            <person name="Zaremba-Niedzwiedzka K."/>
            <person name="Martijn J."/>
            <person name="Lind A.E."/>
            <person name="van Eijk R."/>
            <person name="Schleper C."/>
            <person name="Guy L."/>
            <person name="Ettema T.J."/>
        </authorList>
    </citation>
    <scope>NUCLEOTIDE SEQUENCE</scope>
</reference>
<evidence type="ECO:0008006" key="3">
    <source>
        <dbReference type="Google" id="ProtNLM"/>
    </source>
</evidence>
<dbReference type="EMBL" id="LAZR01000434">
    <property type="protein sequence ID" value="KKN69048.1"/>
    <property type="molecule type" value="Genomic_DNA"/>
</dbReference>
<comment type="caution">
    <text evidence="2">The sequence shown here is derived from an EMBL/GenBank/DDBJ whole genome shotgun (WGS) entry which is preliminary data.</text>
</comment>
<dbReference type="AlphaFoldDB" id="A0A0F9VTG5"/>
<protein>
    <recommendedName>
        <fullName evidence="3">Portal protein</fullName>
    </recommendedName>
</protein>
<name>A0A0F9VTG5_9ZZZZ</name>
<evidence type="ECO:0000313" key="2">
    <source>
        <dbReference type="EMBL" id="KKN69048.1"/>
    </source>
</evidence>
<gene>
    <name evidence="2" type="ORF">LCGC14_0445200</name>
</gene>
<sequence>MPAEPFNAEELIRLVTSLEHEATFAEWHGDPGYLSNWRALRWRLQPVEIKGISEKLEYRSPAIASNVDRYRNRERAAKIRILVAAKDDEQNSVTAAQALENFAYALYEDFRRQGDADDRAIDYQVADGLGPRNITFTDDVLEKLFAKTQHIDDILERTREVFRKGFDGNPFKLRVPDPQVLYWDEDKSLVAEVGPVRVSTIRAAYEDGMDVDDIKDFTELVSDTQELSGGYDHQDRTVEFYHVETNDWVYEAIANDSHTQAVVVRRHPNPIGRPRYAFAAGHRTSGREPWKAYRPLVADLYSIVQLLNITRTLLMTGGLQTGRPMYQEVAVGAGADDFMTILSKPAETRNIVSIDTSKGDFLPPPRKGHRWEPIPIPDTSILEKADIRLEADLVNYGFPAILAPDAAIDATSGYDRSRQMEGAQDFLEPPLANNAAAWKELLLQCFDAIKELGVPVTIRTLLRAQGEDSRIQDVVTIRPEDIDDVHLEVRFESIPATVQFAMDEAARRDVEGGWMSRSRYMGTKYDDPEREAQQIDLDEMRLAGRQMAKDAVVSFIQVMIPQDMQQVAQELGVTLPVGGQGGNGQNPQRPAEGAAPGVGSPLVPPLQAQAGEVVPPGTPATGGASVGQA</sequence>